<proteinExistence type="predicted"/>
<protein>
    <submittedName>
        <fullName evidence="1">Uncharacterized protein</fullName>
    </submittedName>
</protein>
<evidence type="ECO:0000313" key="1">
    <source>
        <dbReference type="EMBL" id="KAF9502718.1"/>
    </source>
</evidence>
<gene>
    <name evidence="1" type="ORF">BS47DRAFT_1403194</name>
</gene>
<comment type="caution">
    <text evidence="1">The sequence shown here is derived from an EMBL/GenBank/DDBJ whole genome shotgun (WGS) entry which is preliminary data.</text>
</comment>
<dbReference type="AlphaFoldDB" id="A0A9P6DL39"/>
<dbReference type="Proteomes" id="UP000886523">
    <property type="component" value="Unassembled WGS sequence"/>
</dbReference>
<reference evidence="1" key="1">
    <citation type="journal article" date="2020" name="Nat. Commun.">
        <title>Large-scale genome sequencing of mycorrhizal fungi provides insights into the early evolution of symbiotic traits.</title>
        <authorList>
            <person name="Miyauchi S."/>
            <person name="Kiss E."/>
            <person name="Kuo A."/>
            <person name="Drula E."/>
            <person name="Kohler A."/>
            <person name="Sanchez-Garcia M."/>
            <person name="Morin E."/>
            <person name="Andreopoulos B."/>
            <person name="Barry K.W."/>
            <person name="Bonito G."/>
            <person name="Buee M."/>
            <person name="Carver A."/>
            <person name="Chen C."/>
            <person name="Cichocki N."/>
            <person name="Clum A."/>
            <person name="Culley D."/>
            <person name="Crous P.W."/>
            <person name="Fauchery L."/>
            <person name="Girlanda M."/>
            <person name="Hayes R.D."/>
            <person name="Keri Z."/>
            <person name="LaButti K."/>
            <person name="Lipzen A."/>
            <person name="Lombard V."/>
            <person name="Magnuson J."/>
            <person name="Maillard F."/>
            <person name="Murat C."/>
            <person name="Nolan M."/>
            <person name="Ohm R.A."/>
            <person name="Pangilinan J."/>
            <person name="Pereira M.F."/>
            <person name="Perotto S."/>
            <person name="Peter M."/>
            <person name="Pfister S."/>
            <person name="Riley R."/>
            <person name="Sitrit Y."/>
            <person name="Stielow J.B."/>
            <person name="Szollosi G."/>
            <person name="Zifcakova L."/>
            <person name="Stursova M."/>
            <person name="Spatafora J.W."/>
            <person name="Tedersoo L."/>
            <person name="Vaario L.M."/>
            <person name="Yamada A."/>
            <person name="Yan M."/>
            <person name="Wang P."/>
            <person name="Xu J."/>
            <person name="Bruns T."/>
            <person name="Baldrian P."/>
            <person name="Vilgalys R."/>
            <person name="Dunand C."/>
            <person name="Henrissat B."/>
            <person name="Grigoriev I.V."/>
            <person name="Hibbett D."/>
            <person name="Nagy L.G."/>
            <person name="Martin F.M."/>
        </authorList>
    </citation>
    <scope>NUCLEOTIDE SEQUENCE</scope>
    <source>
        <strain evidence="1">UP504</strain>
    </source>
</reference>
<accession>A0A9P6DL39</accession>
<organism evidence="1 2">
    <name type="scientific">Hydnum rufescens UP504</name>
    <dbReference type="NCBI Taxonomy" id="1448309"/>
    <lineage>
        <taxon>Eukaryota</taxon>
        <taxon>Fungi</taxon>
        <taxon>Dikarya</taxon>
        <taxon>Basidiomycota</taxon>
        <taxon>Agaricomycotina</taxon>
        <taxon>Agaricomycetes</taxon>
        <taxon>Cantharellales</taxon>
        <taxon>Hydnaceae</taxon>
        <taxon>Hydnum</taxon>
    </lineage>
</organism>
<name>A0A9P6DL39_9AGAM</name>
<dbReference type="EMBL" id="MU129683">
    <property type="protein sequence ID" value="KAF9502718.1"/>
    <property type="molecule type" value="Genomic_DNA"/>
</dbReference>
<evidence type="ECO:0000313" key="2">
    <source>
        <dbReference type="Proteomes" id="UP000886523"/>
    </source>
</evidence>
<keyword evidence="2" id="KW-1185">Reference proteome</keyword>
<sequence length="66" mass="7842">MLTSLHMRKRLQARLDTPSLLELMGSSMENRIRRNVRDHENRDEAILTGTVHFSSQRSRGYEDKYH</sequence>